<gene>
    <name evidence="1" type="ORF">E4O92_04535</name>
</gene>
<dbReference type="RefSeq" id="WP_135188561.1">
    <property type="nucleotide sequence ID" value="NZ_SPUM01000029.1"/>
</dbReference>
<dbReference type="Proteomes" id="UP000297258">
    <property type="component" value="Unassembled WGS sequence"/>
</dbReference>
<name>A0A4Y9T358_9BURK</name>
<organism evidence="1 2">
    <name type="scientific">Massilia horti</name>
    <dbReference type="NCBI Taxonomy" id="2562153"/>
    <lineage>
        <taxon>Bacteria</taxon>
        <taxon>Pseudomonadati</taxon>
        <taxon>Pseudomonadota</taxon>
        <taxon>Betaproteobacteria</taxon>
        <taxon>Burkholderiales</taxon>
        <taxon>Oxalobacteraceae</taxon>
        <taxon>Telluria group</taxon>
        <taxon>Massilia</taxon>
    </lineage>
</organism>
<accession>A0A4Y9T358</accession>
<evidence type="ECO:0000313" key="1">
    <source>
        <dbReference type="EMBL" id="TFW34199.1"/>
    </source>
</evidence>
<proteinExistence type="predicted"/>
<reference evidence="1 2" key="1">
    <citation type="submission" date="2019-03" db="EMBL/GenBank/DDBJ databases">
        <title>Draft genome of Massilia hortus sp. nov., a novel bacterial species of the Oxalobacteraceae family.</title>
        <authorList>
            <person name="Peta V."/>
            <person name="Raths R."/>
            <person name="Bucking H."/>
        </authorList>
    </citation>
    <scope>NUCLEOTIDE SEQUENCE [LARGE SCALE GENOMIC DNA]</scope>
    <source>
        <strain evidence="1 2">ONC3</strain>
    </source>
</reference>
<dbReference type="EMBL" id="SPUM01000029">
    <property type="protein sequence ID" value="TFW34199.1"/>
    <property type="molecule type" value="Genomic_DNA"/>
</dbReference>
<dbReference type="Pfam" id="PF20242">
    <property type="entry name" value="Emfourin"/>
    <property type="match status" value="1"/>
</dbReference>
<evidence type="ECO:0000313" key="2">
    <source>
        <dbReference type="Proteomes" id="UP000297258"/>
    </source>
</evidence>
<dbReference type="AlphaFoldDB" id="A0A4Y9T358"/>
<keyword evidence="2" id="KW-1185">Reference proteome</keyword>
<comment type="caution">
    <text evidence="1">The sequence shown here is derived from an EMBL/GenBank/DDBJ whole genome shotgun (WGS) entry which is preliminary data.</text>
</comment>
<dbReference type="OrthoDB" id="8705566at2"/>
<sequence length="93" mass="10378">MKITAKASGGFAGRTECYELDTTCRADGKSVEDLLRKLDFFDATPPCSIGADIPRWEITVDDGPRKRTLRVTEDHAAAATEWQSLIEYLRRTA</sequence>
<protein>
    <submittedName>
        <fullName evidence="1">Uncharacterized protein</fullName>
    </submittedName>
</protein>
<dbReference type="InterPro" id="IPR049457">
    <property type="entry name" value="Emfourin"/>
</dbReference>